<dbReference type="Gene3D" id="2.40.128.210">
    <property type="entry name" value="Pab87 octamerisation domain"/>
    <property type="match status" value="1"/>
</dbReference>
<dbReference type="Gene3D" id="3.40.710.10">
    <property type="entry name" value="DD-peptidase/beta-lactamase superfamily"/>
    <property type="match status" value="1"/>
</dbReference>
<dbReference type="OrthoDB" id="111095at2157"/>
<gene>
    <name evidence="2" type="ORF">apy_13980</name>
</gene>
<evidence type="ECO:0000259" key="1">
    <source>
        <dbReference type="Pfam" id="PF00144"/>
    </source>
</evidence>
<organism evidence="2 3">
    <name type="scientific">Aeropyrum pernix</name>
    <dbReference type="NCBI Taxonomy" id="56636"/>
    <lineage>
        <taxon>Archaea</taxon>
        <taxon>Thermoproteota</taxon>
        <taxon>Thermoprotei</taxon>
        <taxon>Desulfurococcales</taxon>
        <taxon>Desulfurococcaceae</taxon>
        <taxon>Aeropyrum</taxon>
    </lineage>
</organism>
<dbReference type="InterPro" id="IPR050491">
    <property type="entry name" value="AmpC-like"/>
</dbReference>
<protein>
    <recommendedName>
        <fullName evidence="1">Beta-lactamase-related domain-containing protein</fullName>
    </recommendedName>
</protein>
<evidence type="ECO:0000313" key="3">
    <source>
        <dbReference type="Proteomes" id="UP000291213"/>
    </source>
</evidence>
<name>A0A401HB73_AERPX</name>
<dbReference type="AlphaFoldDB" id="A0A401HB73"/>
<sequence>MPPLPRELESFILEKMSRYRMPSLTLSAFKGGEAFQASYGYSSIETGSPASIDTAYGIGSITKSFTALAVLALEEEGKLSLDDPVGSHLGIDLEVEGQPITLEHLLTHTSGVPATAYAEALLRGFLGVGGYWKPYSRPWDAVLYLKRAIDEGWAVSKPGRRFFYLNEGYVALGIVVERSSGYSYEEYIRRLVFEKLGMTSSGFIGERLEHAATPYKPGDRPQPVPLPAGITADGGIMSTARDMLRYVESLARGEFRGYAERMEKPRVRVPWQALGGEAYGYGLIIYPDFMGGRLASHGGSLLAYTAWMGYSTRLDSGVVLLSNTTGYPLAAMGMAVLSVLSGGSHLDPKPVRALEILERLEGYYEGFDSSIAFNIRRVGTGLLVEPVGGVGSPMALSPREIPGPSELEAGEGSVVFVSPYMGGVLEVEFNWRGERVEALLERYRLVKRGPARMHGV</sequence>
<feature type="domain" description="Beta-lactamase-related" evidence="1">
    <location>
        <begin position="10"/>
        <end position="327"/>
    </location>
</feature>
<dbReference type="Proteomes" id="UP000291213">
    <property type="component" value="Unassembled WGS sequence"/>
</dbReference>
<dbReference type="SUPFAM" id="SSF56601">
    <property type="entry name" value="beta-lactamase/transpeptidase-like"/>
    <property type="match status" value="1"/>
</dbReference>
<proteinExistence type="predicted"/>
<dbReference type="InterPro" id="IPR038164">
    <property type="entry name" value="Pab87_oct_sf"/>
</dbReference>
<evidence type="ECO:0000313" key="2">
    <source>
        <dbReference type="EMBL" id="GBF09673.1"/>
    </source>
</evidence>
<comment type="caution">
    <text evidence="2">The sequence shown here is derived from an EMBL/GenBank/DDBJ whole genome shotgun (WGS) entry which is preliminary data.</text>
</comment>
<dbReference type="Pfam" id="PF00144">
    <property type="entry name" value="Beta-lactamase"/>
    <property type="match status" value="1"/>
</dbReference>
<dbReference type="RefSeq" id="WP_131160623.1">
    <property type="nucleotide sequence ID" value="NZ_BDMD01000082.1"/>
</dbReference>
<dbReference type="InterPro" id="IPR001466">
    <property type="entry name" value="Beta-lactam-related"/>
</dbReference>
<dbReference type="InterPro" id="IPR012338">
    <property type="entry name" value="Beta-lactam/transpept-like"/>
</dbReference>
<accession>A0A401HB73</accession>
<dbReference type="PANTHER" id="PTHR46825:SF9">
    <property type="entry name" value="BETA-LACTAMASE-RELATED DOMAIN-CONTAINING PROTEIN"/>
    <property type="match status" value="1"/>
</dbReference>
<reference evidence="2 3" key="1">
    <citation type="submission" date="2017-02" db="EMBL/GenBank/DDBJ databases">
        <title>isolation and characterization of a novel temperate virus Aeropyrum globular virus 1 infecting hyperthermophilic archaeon Aeropyrum.</title>
        <authorList>
            <person name="Yumiya M."/>
            <person name="Yoshida T."/>
            <person name="Sako Y."/>
        </authorList>
    </citation>
    <scope>NUCLEOTIDE SEQUENCE [LARGE SCALE GENOMIC DNA]</scope>
    <source>
        <strain evidence="2 3">YK1-12-2013</strain>
    </source>
</reference>
<dbReference type="PANTHER" id="PTHR46825">
    <property type="entry name" value="D-ALANYL-D-ALANINE-CARBOXYPEPTIDASE/ENDOPEPTIDASE AMPH"/>
    <property type="match status" value="1"/>
</dbReference>
<dbReference type="EMBL" id="BDMD01000082">
    <property type="protein sequence ID" value="GBF09673.1"/>
    <property type="molecule type" value="Genomic_DNA"/>
</dbReference>